<dbReference type="AlphaFoldDB" id="A0AAD1XU41"/>
<name>A0AAD1XU41_EUPCR</name>
<feature type="region of interest" description="Disordered" evidence="1">
    <location>
        <begin position="1"/>
        <end position="50"/>
    </location>
</feature>
<evidence type="ECO:0000313" key="4">
    <source>
        <dbReference type="Proteomes" id="UP001295684"/>
    </source>
</evidence>
<evidence type="ECO:0000256" key="1">
    <source>
        <dbReference type="SAM" id="MobiDB-lite"/>
    </source>
</evidence>
<feature type="compositionally biased region" description="Polar residues" evidence="1">
    <location>
        <begin position="32"/>
        <end position="46"/>
    </location>
</feature>
<reference evidence="3" key="1">
    <citation type="submission" date="2023-07" db="EMBL/GenBank/DDBJ databases">
        <authorList>
            <consortium name="AG Swart"/>
            <person name="Singh M."/>
            <person name="Singh A."/>
            <person name="Seah K."/>
            <person name="Emmerich C."/>
        </authorList>
    </citation>
    <scope>NUCLEOTIDE SEQUENCE</scope>
    <source>
        <strain evidence="3">DP1</strain>
    </source>
</reference>
<dbReference type="Proteomes" id="UP001295684">
    <property type="component" value="Unassembled WGS sequence"/>
</dbReference>
<keyword evidence="4" id="KW-1185">Reference proteome</keyword>
<dbReference type="EMBL" id="CAMPGE010020708">
    <property type="protein sequence ID" value="CAI2378924.1"/>
    <property type="molecule type" value="Genomic_DNA"/>
</dbReference>
<feature type="transmembrane region" description="Helical" evidence="2">
    <location>
        <begin position="142"/>
        <end position="160"/>
    </location>
</feature>
<keyword evidence="2" id="KW-0472">Membrane</keyword>
<gene>
    <name evidence="3" type="ORF">ECRASSUSDP1_LOCUS20324</name>
</gene>
<keyword evidence="2" id="KW-0812">Transmembrane</keyword>
<accession>A0AAD1XU41</accession>
<comment type="caution">
    <text evidence="3">The sequence shown here is derived from an EMBL/GenBank/DDBJ whole genome shotgun (WGS) entry which is preliminary data.</text>
</comment>
<proteinExistence type="predicted"/>
<keyword evidence="2" id="KW-1133">Transmembrane helix</keyword>
<protein>
    <submittedName>
        <fullName evidence="3">Uncharacterized protein</fullName>
    </submittedName>
</protein>
<evidence type="ECO:0000256" key="2">
    <source>
        <dbReference type="SAM" id="Phobius"/>
    </source>
</evidence>
<organism evidence="3 4">
    <name type="scientific">Euplotes crassus</name>
    <dbReference type="NCBI Taxonomy" id="5936"/>
    <lineage>
        <taxon>Eukaryota</taxon>
        <taxon>Sar</taxon>
        <taxon>Alveolata</taxon>
        <taxon>Ciliophora</taxon>
        <taxon>Intramacronucleata</taxon>
        <taxon>Spirotrichea</taxon>
        <taxon>Hypotrichia</taxon>
        <taxon>Euplotida</taxon>
        <taxon>Euplotidae</taxon>
        <taxon>Moneuplotes</taxon>
    </lineage>
</organism>
<evidence type="ECO:0000313" key="3">
    <source>
        <dbReference type="EMBL" id="CAI2378924.1"/>
    </source>
</evidence>
<sequence>MEPTNSSAAYNYLPNDESEMNGEKVPYGPVDKSNNSQEPTQHTFYGNQDYYRPGMGSPINNIDPNPGFPVQNPQIAIGQPIIAGQPQYNHQFNNNPHFQQYPQLQMNMAGRQPVMHHHEILPNPGIDVQLRRSRNLRCRGRVCLLIPVFLFIIIFLVIRFCT</sequence>